<organism evidence="1 2">
    <name type="scientific">Larimichthys crocea</name>
    <name type="common">Large yellow croaker</name>
    <name type="synonym">Pseudosciaena crocea</name>
    <dbReference type="NCBI Taxonomy" id="215358"/>
    <lineage>
        <taxon>Eukaryota</taxon>
        <taxon>Metazoa</taxon>
        <taxon>Chordata</taxon>
        <taxon>Craniata</taxon>
        <taxon>Vertebrata</taxon>
        <taxon>Euteleostomi</taxon>
        <taxon>Actinopterygii</taxon>
        <taxon>Neopterygii</taxon>
        <taxon>Teleostei</taxon>
        <taxon>Neoteleostei</taxon>
        <taxon>Acanthomorphata</taxon>
        <taxon>Eupercaria</taxon>
        <taxon>Sciaenidae</taxon>
        <taxon>Larimichthys</taxon>
    </lineage>
</organism>
<proteinExistence type="predicted"/>
<evidence type="ECO:0000313" key="2">
    <source>
        <dbReference type="Proteomes" id="UP000793456"/>
    </source>
</evidence>
<keyword evidence="2" id="KW-1185">Reference proteome</keyword>
<gene>
    <name evidence="1" type="ORF">E3U43_003886</name>
</gene>
<dbReference type="Proteomes" id="UP000793456">
    <property type="component" value="Chromosome V"/>
</dbReference>
<accession>A0ACD3RJL2</accession>
<protein>
    <submittedName>
        <fullName evidence="1">Uncharacterized protein</fullName>
    </submittedName>
</protein>
<reference evidence="1" key="1">
    <citation type="submission" date="2018-11" db="EMBL/GenBank/DDBJ databases">
        <title>The sequence and de novo assembly of Larimichthys crocea genome using PacBio and Hi-C technologies.</title>
        <authorList>
            <person name="Xu P."/>
            <person name="Chen B."/>
            <person name="Zhou Z."/>
            <person name="Ke Q."/>
            <person name="Wu Y."/>
            <person name="Bai H."/>
            <person name="Pu F."/>
        </authorList>
    </citation>
    <scope>NUCLEOTIDE SEQUENCE</scope>
    <source>
        <tissue evidence="1">Muscle</tissue>
    </source>
</reference>
<comment type="caution">
    <text evidence="1">The sequence shown here is derived from an EMBL/GenBank/DDBJ whole genome shotgun (WGS) entry which is preliminary data.</text>
</comment>
<name>A0ACD3RJL2_LARCR</name>
<dbReference type="EMBL" id="CM011678">
    <property type="protein sequence ID" value="TMS19565.1"/>
    <property type="molecule type" value="Genomic_DNA"/>
</dbReference>
<evidence type="ECO:0000313" key="1">
    <source>
        <dbReference type="EMBL" id="TMS19565.1"/>
    </source>
</evidence>
<sequence>MSCIDWNRDVLKRELGLVDEDIIDVPILFRPWEDAAKPRAVAYYPDMLESGFRAYWPEEQASSQTYSAKPADR</sequence>